<proteinExistence type="predicted"/>
<protein>
    <submittedName>
        <fullName evidence="1">Uncharacterized protein</fullName>
    </submittedName>
</protein>
<dbReference type="Proteomes" id="UP000039865">
    <property type="component" value="Unassembled WGS sequence"/>
</dbReference>
<evidence type="ECO:0000313" key="2">
    <source>
        <dbReference type="Proteomes" id="UP000039865"/>
    </source>
</evidence>
<dbReference type="EMBL" id="CCKQ01005286">
    <property type="protein sequence ID" value="CDW76452.1"/>
    <property type="molecule type" value="Genomic_DNA"/>
</dbReference>
<organism evidence="1 2">
    <name type="scientific">Stylonychia lemnae</name>
    <name type="common">Ciliate</name>
    <dbReference type="NCBI Taxonomy" id="5949"/>
    <lineage>
        <taxon>Eukaryota</taxon>
        <taxon>Sar</taxon>
        <taxon>Alveolata</taxon>
        <taxon>Ciliophora</taxon>
        <taxon>Intramacronucleata</taxon>
        <taxon>Spirotrichea</taxon>
        <taxon>Stichotrichia</taxon>
        <taxon>Sporadotrichida</taxon>
        <taxon>Oxytrichidae</taxon>
        <taxon>Stylonychinae</taxon>
        <taxon>Stylonychia</taxon>
    </lineage>
</organism>
<dbReference type="AlphaFoldDB" id="A0A078A3Q2"/>
<evidence type="ECO:0000313" key="1">
    <source>
        <dbReference type="EMBL" id="CDW76452.1"/>
    </source>
</evidence>
<reference evidence="1 2" key="1">
    <citation type="submission" date="2014-06" db="EMBL/GenBank/DDBJ databases">
        <authorList>
            <person name="Swart Estienne"/>
        </authorList>
    </citation>
    <scope>NUCLEOTIDE SEQUENCE [LARGE SCALE GENOMIC DNA]</scope>
    <source>
        <strain evidence="1 2">130c</strain>
    </source>
</reference>
<sequence length="452" mass="52171">MTANVNMRLQKRGTLNQQNPWARQQTQIGNQMQLNNKSPLYKQSCRLSMSGTSPEQQQQDLFWDWFQEYHDFKINLVESPKNNLNKSLFVPQANVANQIGYMKQNTVPKRQTQNYPVNKMNESQNQIHQQIPSYTSNIQINPKKRKAAEANISINTSTNDGQTQNIQIKAKENQNELNNSNLKKGYNSRINFIEKNKQKIREMSDSTAIRGKMAMNIGQGSEYFLNEEHLSGNNDQFLITQLKENQRINTDFNKKIRPKTVNLVSNKENSQPNNNNNFTFQTPKGKAMFSNNLKRIVTQHQNSSNHQNIVPIVNTISENLNSLNITTEGQKHKVNTQFSHNKQQGSNIKSSSNLFQNPQTSNLQNSGQKFFYQPPIFPQRLIRQWENMTGKVWYQLSPKSRVQSNLEIANIQRANQNMNGSFNLNNSFNSANSTIQNSQFTAFHHTKPLFKN</sequence>
<gene>
    <name evidence="1" type="primary">Contig11589.g12406</name>
    <name evidence="1" type="ORF">STYLEM_5453</name>
</gene>
<dbReference type="InParanoid" id="A0A078A3Q2"/>
<name>A0A078A3Q2_STYLE</name>
<keyword evidence="2" id="KW-1185">Reference proteome</keyword>
<accession>A0A078A3Q2</accession>